<sequence length="168" mass="19675">MTKYGVSTVEKLGEYKMEILNRVLESDKLTKLIKYSTRDALFKPSLEDPDELMHTNIFPYRFVPATVDEQKTFLTLGVNGFRRHQEGFKTFDDYLSGELYFYMFTHHDLMRTDTGVRQDLMLGEIVKMFEGTKGLGMGELKMRYVNELWMHNNKFGGYSIAFTVTDFK</sequence>
<organism evidence="1 2">
    <name type="scientific">Bacillus cereus</name>
    <dbReference type="NCBI Taxonomy" id="1396"/>
    <lineage>
        <taxon>Bacteria</taxon>
        <taxon>Bacillati</taxon>
        <taxon>Bacillota</taxon>
        <taxon>Bacilli</taxon>
        <taxon>Bacillales</taxon>
        <taxon>Bacillaceae</taxon>
        <taxon>Bacillus</taxon>
        <taxon>Bacillus cereus group</taxon>
    </lineage>
</organism>
<evidence type="ECO:0000313" key="1">
    <source>
        <dbReference type="EMBL" id="PEN97839.1"/>
    </source>
</evidence>
<accession>A0A9X6UC42</accession>
<name>A0A9X6UC42_BACCE</name>
<proteinExistence type="predicted"/>
<gene>
    <name evidence="1" type="ORF">CN553_12445</name>
</gene>
<protein>
    <submittedName>
        <fullName evidence="1">Uncharacterized protein</fullName>
    </submittedName>
</protein>
<reference evidence="1 2" key="1">
    <citation type="submission" date="2017-09" db="EMBL/GenBank/DDBJ databases">
        <title>Large-scale bioinformatics analysis of Bacillus genomes uncovers conserved roles of natural products in bacterial physiology.</title>
        <authorList>
            <consortium name="Agbiome Team Llc"/>
            <person name="Bleich R.M."/>
            <person name="Kirk G.J."/>
            <person name="Santa Maria K.C."/>
            <person name="Allen S.E."/>
            <person name="Farag S."/>
            <person name="Shank E.A."/>
            <person name="Bowers A."/>
        </authorList>
    </citation>
    <scope>NUCLEOTIDE SEQUENCE [LARGE SCALE GENOMIC DNA]</scope>
    <source>
        <strain evidence="1 2">AFS027647</strain>
    </source>
</reference>
<dbReference type="AlphaFoldDB" id="A0A9X6UC42"/>
<dbReference type="Proteomes" id="UP000220691">
    <property type="component" value="Unassembled WGS sequence"/>
</dbReference>
<evidence type="ECO:0000313" key="2">
    <source>
        <dbReference type="Proteomes" id="UP000220691"/>
    </source>
</evidence>
<comment type="caution">
    <text evidence="1">The sequence shown here is derived from an EMBL/GenBank/DDBJ whole genome shotgun (WGS) entry which is preliminary data.</text>
</comment>
<dbReference type="EMBL" id="NUAN01000071">
    <property type="protein sequence ID" value="PEN97839.1"/>
    <property type="molecule type" value="Genomic_DNA"/>
</dbReference>